<organism evidence="1 2">
    <name type="scientific">Luteibacter rhizovicinus DSM 16549</name>
    <dbReference type="NCBI Taxonomy" id="1440763"/>
    <lineage>
        <taxon>Bacteria</taxon>
        <taxon>Pseudomonadati</taxon>
        <taxon>Pseudomonadota</taxon>
        <taxon>Gammaproteobacteria</taxon>
        <taxon>Lysobacterales</taxon>
        <taxon>Rhodanobacteraceae</taxon>
        <taxon>Luteibacter</taxon>
    </lineage>
</organism>
<dbReference type="STRING" id="1440763.BJI69_13550"/>
<dbReference type="KEGG" id="lrz:BJI69_13550"/>
<proteinExistence type="predicted"/>
<dbReference type="Proteomes" id="UP000182987">
    <property type="component" value="Chromosome"/>
</dbReference>
<gene>
    <name evidence="1" type="ORF">BJI69_13550</name>
</gene>
<dbReference type="AlphaFoldDB" id="A0A1L3EV05"/>
<evidence type="ECO:0000313" key="1">
    <source>
        <dbReference type="EMBL" id="APG04817.1"/>
    </source>
</evidence>
<protein>
    <submittedName>
        <fullName evidence="1">Uncharacterized protein</fullName>
    </submittedName>
</protein>
<reference evidence="2" key="1">
    <citation type="submission" date="2016-09" db="EMBL/GenBank/DDBJ databases">
        <authorList>
            <person name="Lysoe E."/>
        </authorList>
    </citation>
    <scope>NUCLEOTIDE SEQUENCE [LARGE SCALE GENOMIC DNA]</scope>
    <source>
        <strain evidence="2">LJ96T</strain>
    </source>
</reference>
<evidence type="ECO:0000313" key="2">
    <source>
        <dbReference type="Proteomes" id="UP000182987"/>
    </source>
</evidence>
<name>A0A1L3EV05_9GAMM</name>
<keyword evidence="2" id="KW-1185">Reference proteome</keyword>
<dbReference type="RefSeq" id="WP_052767113.1">
    <property type="nucleotide sequence ID" value="NZ_CP017480.1"/>
</dbReference>
<accession>A0A1L3EV05</accession>
<sequence>MSEALLGGDLSGAQFLAKVIATQSVGHHRAGVPALSGYALAVLAQAARGAFQSLEEIAAARLTEFAQAWDRATTPLERRNALASMMNDGIVRSEHLPEDGLEPAFQANLDQVWQALAA</sequence>
<dbReference type="EMBL" id="CP017480">
    <property type="protein sequence ID" value="APG04817.1"/>
    <property type="molecule type" value="Genomic_DNA"/>
</dbReference>